<dbReference type="PROSITE" id="PS50088">
    <property type="entry name" value="ANK_REPEAT"/>
    <property type="match status" value="1"/>
</dbReference>
<keyword evidence="1" id="KW-0040">ANK repeat</keyword>
<evidence type="ECO:0000256" key="1">
    <source>
        <dbReference type="PROSITE-ProRule" id="PRU00023"/>
    </source>
</evidence>
<dbReference type="OrthoDB" id="301040at2759"/>
<protein>
    <submittedName>
        <fullName evidence="2">Uncharacterized protein</fullName>
    </submittedName>
</protein>
<keyword evidence="3" id="KW-1185">Reference proteome</keyword>
<dbReference type="EMBL" id="CAJPWZ010001049">
    <property type="protein sequence ID" value="CAG2206469.1"/>
    <property type="molecule type" value="Genomic_DNA"/>
</dbReference>
<evidence type="ECO:0000313" key="2">
    <source>
        <dbReference type="EMBL" id="CAG2206469.1"/>
    </source>
</evidence>
<proteinExistence type="predicted"/>
<dbReference type="SUPFAM" id="SSF52540">
    <property type="entry name" value="P-loop containing nucleoside triphosphate hydrolases"/>
    <property type="match status" value="1"/>
</dbReference>
<dbReference type="InterPro" id="IPR036770">
    <property type="entry name" value="Ankyrin_rpt-contain_sf"/>
</dbReference>
<dbReference type="SUPFAM" id="SSF48403">
    <property type="entry name" value="Ankyrin repeat"/>
    <property type="match status" value="1"/>
</dbReference>
<reference evidence="2" key="1">
    <citation type="submission" date="2021-03" db="EMBL/GenBank/DDBJ databases">
        <authorList>
            <person name="Bekaert M."/>
        </authorList>
    </citation>
    <scope>NUCLEOTIDE SEQUENCE</scope>
</reference>
<comment type="caution">
    <text evidence="2">The sequence shown here is derived from an EMBL/GenBank/DDBJ whole genome shotgun (WGS) entry which is preliminary data.</text>
</comment>
<dbReference type="Pfam" id="PF12796">
    <property type="entry name" value="Ank_2"/>
    <property type="match status" value="1"/>
</dbReference>
<gene>
    <name evidence="2" type="ORF">MEDL_20795</name>
</gene>
<name>A0A8S3REB1_MYTED</name>
<dbReference type="SMART" id="SM00248">
    <property type="entry name" value="ANK"/>
    <property type="match status" value="2"/>
</dbReference>
<feature type="repeat" description="ANK" evidence="1">
    <location>
        <begin position="36"/>
        <end position="59"/>
    </location>
</feature>
<dbReference type="AlphaFoldDB" id="A0A8S3REB1"/>
<dbReference type="Proteomes" id="UP000683360">
    <property type="component" value="Unassembled WGS sequence"/>
</dbReference>
<sequence>MFSFSSFISDSNSIDLVFEKASILINSNLLYLHGKEGKTALHLAAENGELEVTQWLIEKKGMDPMVKTSQEGKSALHLAETGELEGETPYHLAAKENRDDSEYRKEKKKQVMDYLKKKEQSVMLNRLLGQGTYDSFDMRCMVTGQFGVGKSTLVKLLIGDAIPDERLATDGISLLEGRCGLDIDTREWVLIDPGKNAF</sequence>
<dbReference type="Gene3D" id="1.25.40.20">
    <property type="entry name" value="Ankyrin repeat-containing domain"/>
    <property type="match status" value="1"/>
</dbReference>
<dbReference type="InterPro" id="IPR027417">
    <property type="entry name" value="P-loop_NTPase"/>
</dbReference>
<dbReference type="InterPro" id="IPR002110">
    <property type="entry name" value="Ankyrin_rpt"/>
</dbReference>
<evidence type="ECO:0000313" key="3">
    <source>
        <dbReference type="Proteomes" id="UP000683360"/>
    </source>
</evidence>
<accession>A0A8S3REB1</accession>
<organism evidence="2 3">
    <name type="scientific">Mytilus edulis</name>
    <name type="common">Blue mussel</name>
    <dbReference type="NCBI Taxonomy" id="6550"/>
    <lineage>
        <taxon>Eukaryota</taxon>
        <taxon>Metazoa</taxon>
        <taxon>Spiralia</taxon>
        <taxon>Lophotrochozoa</taxon>
        <taxon>Mollusca</taxon>
        <taxon>Bivalvia</taxon>
        <taxon>Autobranchia</taxon>
        <taxon>Pteriomorphia</taxon>
        <taxon>Mytilida</taxon>
        <taxon>Mytiloidea</taxon>
        <taxon>Mytilidae</taxon>
        <taxon>Mytilinae</taxon>
        <taxon>Mytilus</taxon>
    </lineage>
</organism>
<dbReference type="PROSITE" id="PS50297">
    <property type="entry name" value="ANK_REP_REGION"/>
    <property type="match status" value="1"/>
</dbReference>